<dbReference type="HOGENOM" id="CLU_2205487_0_0_9"/>
<evidence type="ECO:0000313" key="2">
    <source>
        <dbReference type="EMBL" id="ABX43047.1"/>
    </source>
</evidence>
<dbReference type="AlphaFoldDB" id="A9KND0"/>
<dbReference type="EMBL" id="CP000885">
    <property type="protein sequence ID" value="ABX43047.1"/>
    <property type="molecule type" value="Genomic_DNA"/>
</dbReference>
<keyword evidence="1" id="KW-1133">Transmembrane helix</keyword>
<reference evidence="3" key="1">
    <citation type="submission" date="2007-11" db="EMBL/GenBank/DDBJ databases">
        <title>Complete genome sequence of Clostridium phytofermentans ISDg.</title>
        <authorList>
            <person name="Leschine S.B."/>
            <person name="Warnick T.A."/>
            <person name="Blanchard J.L."/>
            <person name="Schnell D.J."/>
            <person name="Petit E.L."/>
            <person name="LaTouf W.G."/>
            <person name="Copeland A."/>
            <person name="Lucas S."/>
            <person name="Lapidus A."/>
            <person name="Barry K."/>
            <person name="Glavina del Rio T."/>
            <person name="Dalin E."/>
            <person name="Tice H."/>
            <person name="Pitluck S."/>
            <person name="Kiss H."/>
            <person name="Brettin T."/>
            <person name="Bruce D."/>
            <person name="Detter J.C."/>
            <person name="Han C."/>
            <person name="Kuske C."/>
            <person name="Schmutz J."/>
            <person name="Larimer F."/>
            <person name="Land M."/>
            <person name="Hauser L."/>
            <person name="Kyrpides N."/>
            <person name="Kim E.A."/>
            <person name="Richardson P."/>
        </authorList>
    </citation>
    <scope>NUCLEOTIDE SEQUENCE [LARGE SCALE GENOMIC DNA]</scope>
    <source>
        <strain evidence="3">ATCC 700394 / DSM 18823 / ISDg</strain>
    </source>
</reference>
<gene>
    <name evidence="2" type="ordered locus">Cphy_2686</name>
</gene>
<proteinExistence type="predicted"/>
<organism evidence="2 3">
    <name type="scientific">Lachnoclostridium phytofermentans (strain ATCC 700394 / DSM 18823 / ISDg)</name>
    <name type="common">Clostridium phytofermentans</name>
    <dbReference type="NCBI Taxonomy" id="357809"/>
    <lineage>
        <taxon>Bacteria</taxon>
        <taxon>Bacillati</taxon>
        <taxon>Bacillota</taxon>
        <taxon>Clostridia</taxon>
        <taxon>Lachnospirales</taxon>
        <taxon>Lachnospiraceae</taxon>
    </lineage>
</organism>
<dbReference type="OrthoDB" id="2067486at2"/>
<sequence length="107" mass="11552">MKNKNIPAIVTLCAGVIASITCIVNRYNLISTLGIVLCVLIVFYVIGLIVGKIILKTNKVANDAYIEQERIKMKAAKAAAEEEAVSEDGITEASIEEVNDETVVTLQ</sequence>
<dbReference type="STRING" id="357809.Cphy_2686"/>
<evidence type="ECO:0000313" key="3">
    <source>
        <dbReference type="Proteomes" id="UP000000370"/>
    </source>
</evidence>
<protein>
    <submittedName>
        <fullName evidence="2">Uncharacterized protein</fullName>
    </submittedName>
</protein>
<evidence type="ECO:0000256" key="1">
    <source>
        <dbReference type="SAM" id="Phobius"/>
    </source>
</evidence>
<dbReference type="KEGG" id="cpy:Cphy_2686"/>
<dbReference type="RefSeq" id="WP_012200699.1">
    <property type="nucleotide sequence ID" value="NC_010001.1"/>
</dbReference>
<dbReference type="eggNOG" id="ENOG5033JDI">
    <property type="taxonomic scope" value="Bacteria"/>
</dbReference>
<keyword evidence="3" id="KW-1185">Reference proteome</keyword>
<dbReference type="Proteomes" id="UP000000370">
    <property type="component" value="Chromosome"/>
</dbReference>
<feature type="transmembrane region" description="Helical" evidence="1">
    <location>
        <begin position="28"/>
        <end position="50"/>
    </location>
</feature>
<keyword evidence="1" id="KW-0812">Transmembrane</keyword>
<keyword evidence="1" id="KW-0472">Membrane</keyword>
<accession>A9KND0</accession>
<name>A9KND0_LACP7</name>